<dbReference type="AlphaFoldDB" id="A0AAW0ANX6"/>
<evidence type="ECO:0000313" key="2">
    <source>
        <dbReference type="EMBL" id="KAK7013788.1"/>
    </source>
</evidence>
<evidence type="ECO:0000256" key="1">
    <source>
        <dbReference type="SAM" id="Coils"/>
    </source>
</evidence>
<protein>
    <recommendedName>
        <fullName evidence="4">F-box domain-containing protein</fullName>
    </recommendedName>
</protein>
<sequence length="532" mass="60073">MDPRVGGFSSTHLPMAPQVAKVRDLSRFGILPTDMANLRASISVGGLEVARYDIEIERLQKELNRLTSERHALASYAEVCRSALSPVHRMPNELLAYIFKWCFPHKLYSISLQTGTPAEEVDRICHRHLLELSRVCFRWHNAAMETPQLWSEMAVDMRVWDRCDIPVANLLRMLESSLDRGQQHPLTLDVYAVDPHQHSFFKLLSKHVQRWQTAILWGDDGNNGLRTSAGNLLQLKKLNIIGNWKDVEIFRAAPLLQEVTFIGGVDNLPKLPWPQIQRFTYKDFFANVSLSARLSLLHLLTSATSAKLSLDLNPSSIVPLGVSITSNLRYIQFELATTAGSTVAACQFLRNLTFPCLKSFGLFPRRYKNPPIWNSSQFISLATRSGFDSCLTHLVIHAIVTDDELLRCLEVLPKLLLLSITDCTSPGATQTVITNTLLTQLQCMSDARCLLVPDLQSLTLNTVLEFTDSVYLDLVLSRAGSEGELTFIANLWWLEARRRDVAAEVLEEITKLTTRGAFIFNRGEWNINTRLM</sequence>
<organism evidence="2 3">
    <name type="scientific">Favolaschia claudopus</name>
    <dbReference type="NCBI Taxonomy" id="2862362"/>
    <lineage>
        <taxon>Eukaryota</taxon>
        <taxon>Fungi</taxon>
        <taxon>Dikarya</taxon>
        <taxon>Basidiomycota</taxon>
        <taxon>Agaricomycotina</taxon>
        <taxon>Agaricomycetes</taxon>
        <taxon>Agaricomycetidae</taxon>
        <taxon>Agaricales</taxon>
        <taxon>Marasmiineae</taxon>
        <taxon>Mycenaceae</taxon>
        <taxon>Favolaschia</taxon>
    </lineage>
</organism>
<comment type="caution">
    <text evidence="2">The sequence shown here is derived from an EMBL/GenBank/DDBJ whole genome shotgun (WGS) entry which is preliminary data.</text>
</comment>
<dbReference type="Proteomes" id="UP001362999">
    <property type="component" value="Unassembled WGS sequence"/>
</dbReference>
<keyword evidence="3" id="KW-1185">Reference proteome</keyword>
<evidence type="ECO:0008006" key="4">
    <source>
        <dbReference type="Google" id="ProtNLM"/>
    </source>
</evidence>
<proteinExistence type="predicted"/>
<dbReference type="EMBL" id="JAWWNJ010000058">
    <property type="protein sequence ID" value="KAK7013788.1"/>
    <property type="molecule type" value="Genomic_DNA"/>
</dbReference>
<evidence type="ECO:0000313" key="3">
    <source>
        <dbReference type="Proteomes" id="UP001362999"/>
    </source>
</evidence>
<feature type="coiled-coil region" evidence="1">
    <location>
        <begin position="49"/>
        <end position="76"/>
    </location>
</feature>
<name>A0AAW0ANX6_9AGAR</name>
<reference evidence="2 3" key="1">
    <citation type="journal article" date="2024" name="J Genomics">
        <title>Draft genome sequencing and assembly of Favolaschia claudopus CIRM-BRFM 2984 isolated from oak limbs.</title>
        <authorList>
            <person name="Navarro D."/>
            <person name="Drula E."/>
            <person name="Chaduli D."/>
            <person name="Cazenave R."/>
            <person name="Ahrendt S."/>
            <person name="Wang J."/>
            <person name="Lipzen A."/>
            <person name="Daum C."/>
            <person name="Barry K."/>
            <person name="Grigoriev I.V."/>
            <person name="Favel A."/>
            <person name="Rosso M.N."/>
            <person name="Martin F."/>
        </authorList>
    </citation>
    <scope>NUCLEOTIDE SEQUENCE [LARGE SCALE GENOMIC DNA]</scope>
    <source>
        <strain evidence="2 3">CIRM-BRFM 2984</strain>
    </source>
</reference>
<keyword evidence="1" id="KW-0175">Coiled coil</keyword>
<accession>A0AAW0ANX6</accession>
<dbReference type="Gene3D" id="1.20.1280.50">
    <property type="match status" value="1"/>
</dbReference>
<gene>
    <name evidence="2" type="ORF">R3P38DRAFT_2720512</name>
</gene>